<keyword evidence="2" id="KW-0812">Transmembrane</keyword>
<feature type="region of interest" description="Disordered" evidence="1">
    <location>
        <begin position="479"/>
        <end position="519"/>
    </location>
</feature>
<keyword evidence="2" id="KW-0472">Membrane</keyword>
<dbReference type="RefSeq" id="WP_048089896.1">
    <property type="nucleotide sequence ID" value="NZ_JMIY01000002.1"/>
</dbReference>
<evidence type="ECO:0000256" key="2">
    <source>
        <dbReference type="SAM" id="Phobius"/>
    </source>
</evidence>
<organism evidence="3 4">
    <name type="scientific">Candidatus Methanoperedens nitratireducens</name>
    <dbReference type="NCBI Taxonomy" id="1392998"/>
    <lineage>
        <taxon>Archaea</taxon>
        <taxon>Methanobacteriati</taxon>
        <taxon>Methanobacteriota</taxon>
        <taxon>Stenosarchaea group</taxon>
        <taxon>Methanomicrobia</taxon>
        <taxon>Methanosarcinales</taxon>
        <taxon>ANME-2 cluster</taxon>
        <taxon>Candidatus Methanoperedentaceae</taxon>
        <taxon>Candidatus Methanoperedens</taxon>
    </lineage>
</organism>
<proteinExistence type="predicted"/>
<feature type="transmembrane region" description="Helical" evidence="2">
    <location>
        <begin position="520"/>
        <end position="539"/>
    </location>
</feature>
<accession>A0A062V8L9</accession>
<dbReference type="EMBL" id="JMIY01000002">
    <property type="protein sequence ID" value="KCZ72888.1"/>
    <property type="molecule type" value="Genomic_DNA"/>
</dbReference>
<dbReference type="AlphaFoldDB" id="A0A062V8L9"/>
<evidence type="ECO:0000313" key="3">
    <source>
        <dbReference type="EMBL" id="KCZ72888.1"/>
    </source>
</evidence>
<comment type="caution">
    <text evidence="3">The sequence shown here is derived from an EMBL/GenBank/DDBJ whole genome shotgun (WGS) entry which is preliminary data.</text>
</comment>
<reference evidence="3 4" key="1">
    <citation type="journal article" date="2013" name="Nature">
        <title>Anaerobic oxidation of methane coupled to nitrate reduction in a novel archaeal lineage.</title>
        <authorList>
            <person name="Haroon M.F."/>
            <person name="Hu S."/>
            <person name="Shi Y."/>
            <person name="Imelfort M."/>
            <person name="Keller J."/>
            <person name="Hugenholtz P."/>
            <person name="Yuan Z."/>
            <person name="Tyson G.W."/>
        </authorList>
    </citation>
    <scope>NUCLEOTIDE SEQUENCE [LARGE SCALE GENOMIC DNA]</scope>
    <source>
        <strain evidence="3 4">ANME-2d</strain>
    </source>
</reference>
<dbReference type="Proteomes" id="UP000027153">
    <property type="component" value="Unassembled WGS sequence"/>
</dbReference>
<gene>
    <name evidence="3" type="ORF">ANME2D_01324</name>
</gene>
<evidence type="ECO:0000256" key="1">
    <source>
        <dbReference type="SAM" id="MobiDB-lite"/>
    </source>
</evidence>
<dbReference type="OrthoDB" id="148044at2157"/>
<sequence precursor="true">MKSFAVLIIILWLINPVSASDFSPNDIEWAPAVSATLYKGGTLTNGEYMIKAIQFSSPVPGVKNIKGEIVPETDVNPSVLLEIYKNGTLVKEIILTLQSEPYIDSDYEIKISATGFTAKNAKEWVYEYYKPWATISIQLRGKPKLEVKVTTDKTTYTSYSSQVITAKVEVKNNGDAFAKNVDLNLNTGELKLRGGDISQLRKYYYRIDKGKSESFEVILLVPELIDQRSYDLSANIKGYDAKDLEYRATGSKSIPVSPKPDYFTVSKAVRDRMYLKDTSTVTITVANGGMYDIYNIHVTDSINEDFELKSSTPFQWDIAVLKPGQEWSTTYSIKPLETSLSGYTVPAATAQFTVNNRQYNASSKTTTVVVNGPKIILNKTVSKSVANISESVNVTVKISNIGNIGTRFEVTDSLPDSVSIVHGSISLTGWSDPDSVQEFNYTIRMNREGEALLPAAILNYTNVEYKGTTRSVLSSDRPTITVIDPSKTPPAQKAPMGVAAAAPPDIQDPENAQEPSPTPIAPGFDIALAIIVLVFAAACRRR</sequence>
<keyword evidence="2" id="KW-1133">Transmembrane helix</keyword>
<name>A0A062V8L9_9EURY</name>
<keyword evidence="4" id="KW-1185">Reference proteome</keyword>
<protein>
    <submittedName>
        <fullName evidence="3">Conserved repeat protein</fullName>
    </submittedName>
</protein>
<evidence type="ECO:0000313" key="4">
    <source>
        <dbReference type="Proteomes" id="UP000027153"/>
    </source>
</evidence>
<dbReference type="PANTHER" id="PTHR12861">
    <property type="entry name" value="TRANSLOCON-ASSOCIATED PROTEIN, BETA SUBUNIT PRECURSOR TRAP-BETA SIGNAL SEQUENCE RECEPTOR BETA SUBUNIT"/>
    <property type="match status" value="1"/>
</dbReference>
<dbReference type="PANTHER" id="PTHR12861:SF3">
    <property type="entry name" value="TRANSLOCON-ASSOCIATED PROTEIN SUBUNIT BETA"/>
    <property type="match status" value="1"/>
</dbReference>